<keyword evidence="3" id="KW-0520">NAD</keyword>
<keyword evidence="2 6" id="KW-0560">Oxidoreductase</keyword>
<dbReference type="Gene3D" id="3.40.309.10">
    <property type="entry name" value="Aldehyde Dehydrogenase, Chain A, domain 2"/>
    <property type="match status" value="1"/>
</dbReference>
<dbReference type="InterPro" id="IPR016163">
    <property type="entry name" value="Ald_DH_C"/>
</dbReference>
<evidence type="ECO:0000256" key="9">
    <source>
        <dbReference type="RuleBase" id="RU003345"/>
    </source>
</evidence>
<comment type="similarity">
    <text evidence="1 6 9">Belongs to the aldehyde dehydrogenase family.</text>
</comment>
<dbReference type="PROSITE" id="PS00687">
    <property type="entry name" value="ALDEHYDE_DEHYDR_GLU"/>
    <property type="match status" value="1"/>
</dbReference>
<evidence type="ECO:0000259" key="10">
    <source>
        <dbReference type="Pfam" id="PF00171"/>
    </source>
</evidence>
<dbReference type="PANTHER" id="PTHR43570">
    <property type="entry name" value="ALDEHYDE DEHYDROGENASE"/>
    <property type="match status" value="1"/>
</dbReference>
<protein>
    <recommendedName>
        <fullName evidence="6">Aldehyde dehydrogenase</fullName>
    </recommendedName>
</protein>
<dbReference type="AlphaFoldDB" id="A0ABD6MVN0"/>
<name>A0ABD6MVN0_9PSED</name>
<dbReference type="GO" id="GO:0050269">
    <property type="term" value="F:coniferyl-aldehyde dehydrogenase [NAD(P)+] activity"/>
    <property type="evidence" value="ECO:0007669"/>
    <property type="project" value="UniProtKB-EC"/>
</dbReference>
<sequence>MNNNESKVDLDTIADLPRLLQSQKNAVIREGTPTLALRHDRLGRLSALLHTNRNQLASAISQDFGNRAQATSLLYDVLALLGSIKHTQEHLPAWSQPDINPSPAPGASSRVEYQPKGVVGVISPWNFPVQLALGPIIGILAAGNRAMLKPSELTPATSELLKALITNTFDEEEIAVVTGGQSVGAAFTELPFDHLVFTGGTAVGKHVARAAAKNLVPLTLELGGKSPAIISSSADMEQAVTRILQAKALNSGQLCVAPDYVLVPQDKQIAFAQIATKVVARLFPSILGNPDYTTIVNDNHFNRICGLIEDARTKGAHVLALSPAGEPSVDPETRHIAPTLVLNAHDDLWALQEEIFGPLLPVVSYSNIDEAISYINSRARPLALYYFGTDANEEQRVLDRTVSGGVTINDCVSHLSDENLPFGGVGPSGYGHYHGIYGFRTFSHAKAIYRQADVTPIAELLNPPFRDQNQNFLEQAFSAFKPT</sequence>
<dbReference type="PANTHER" id="PTHR43570:SF20">
    <property type="entry name" value="ALDEHYDE DEHYDROGENASE ALDX-RELATED"/>
    <property type="match status" value="1"/>
</dbReference>
<evidence type="ECO:0000256" key="7">
    <source>
        <dbReference type="PIRSR" id="PIRSR036492-1"/>
    </source>
</evidence>
<dbReference type="SUPFAM" id="SSF53720">
    <property type="entry name" value="ALDH-like"/>
    <property type="match status" value="1"/>
</dbReference>
<gene>
    <name evidence="11" type="ORF">DM819_06975</name>
</gene>
<evidence type="ECO:0000256" key="5">
    <source>
        <dbReference type="ARBA" id="ARBA00051636"/>
    </source>
</evidence>
<dbReference type="Proteomes" id="UP000704738">
    <property type="component" value="Unassembled WGS sequence"/>
</dbReference>
<organism evidence="11 12">
    <name type="scientific">Pseudomonas hunanensis</name>
    <dbReference type="NCBI Taxonomy" id="1247546"/>
    <lineage>
        <taxon>Bacteria</taxon>
        <taxon>Pseudomonadati</taxon>
        <taxon>Pseudomonadota</taxon>
        <taxon>Gammaproteobacteria</taxon>
        <taxon>Pseudomonadales</taxon>
        <taxon>Pseudomonadaceae</taxon>
        <taxon>Pseudomonas</taxon>
    </lineage>
</organism>
<comment type="catalytic activity">
    <reaction evidence="4">
        <text>(E)-coniferaldehyde + NAD(+) + H2O = (E)-ferulate + NADH + 2 H(+)</text>
        <dbReference type="Rhea" id="RHEA:23968"/>
        <dbReference type="ChEBI" id="CHEBI:15377"/>
        <dbReference type="ChEBI" id="CHEBI:15378"/>
        <dbReference type="ChEBI" id="CHEBI:16547"/>
        <dbReference type="ChEBI" id="CHEBI:29749"/>
        <dbReference type="ChEBI" id="CHEBI:57540"/>
        <dbReference type="ChEBI" id="CHEBI:57945"/>
        <dbReference type="EC" id="1.2.1.68"/>
    </reaction>
</comment>
<reference evidence="11 12" key="1">
    <citation type="submission" date="2018-06" db="EMBL/GenBank/DDBJ databases">
        <title>Bacteria isolated from soil of Wuhan.</title>
        <authorList>
            <person name="Xiang W."/>
            <person name="Huang C."/>
        </authorList>
    </citation>
    <scope>NUCLEOTIDE SEQUENCE [LARGE SCALE GENOMIC DNA]</scope>
    <source>
        <strain evidence="12">xwS4</strain>
    </source>
</reference>
<dbReference type="InterPro" id="IPR016162">
    <property type="entry name" value="Ald_DH_N"/>
</dbReference>
<dbReference type="InterPro" id="IPR012394">
    <property type="entry name" value="Aldehyde_DH_NAD(P)"/>
</dbReference>
<dbReference type="Gene3D" id="3.40.605.10">
    <property type="entry name" value="Aldehyde Dehydrogenase, Chain A, domain 1"/>
    <property type="match status" value="1"/>
</dbReference>
<feature type="active site" evidence="7 8">
    <location>
        <position position="221"/>
    </location>
</feature>
<evidence type="ECO:0000256" key="6">
    <source>
        <dbReference type="PIRNR" id="PIRNR036492"/>
    </source>
</evidence>
<evidence type="ECO:0000256" key="1">
    <source>
        <dbReference type="ARBA" id="ARBA00009986"/>
    </source>
</evidence>
<dbReference type="CDD" id="cd07133">
    <property type="entry name" value="ALDH_CALDH_CalB"/>
    <property type="match status" value="1"/>
</dbReference>
<dbReference type="InterPro" id="IPR029510">
    <property type="entry name" value="Ald_DH_CS_GLU"/>
</dbReference>
<feature type="active site" evidence="7">
    <location>
        <position position="255"/>
    </location>
</feature>
<accession>A0ABD6MVN0</accession>
<dbReference type="InterPro" id="IPR015590">
    <property type="entry name" value="Aldehyde_DH_dom"/>
</dbReference>
<comment type="catalytic activity">
    <reaction evidence="5">
        <text>(E)-coniferaldehyde + NADP(+) + H2O = (E)-ferulate + NADPH + 2 H(+)</text>
        <dbReference type="Rhea" id="RHEA:23964"/>
        <dbReference type="ChEBI" id="CHEBI:15377"/>
        <dbReference type="ChEBI" id="CHEBI:15378"/>
        <dbReference type="ChEBI" id="CHEBI:16547"/>
        <dbReference type="ChEBI" id="CHEBI:29749"/>
        <dbReference type="ChEBI" id="CHEBI:57783"/>
        <dbReference type="ChEBI" id="CHEBI:58349"/>
        <dbReference type="EC" id="1.2.1.68"/>
    </reaction>
</comment>
<evidence type="ECO:0000313" key="11">
    <source>
        <dbReference type="EMBL" id="NWL45618.1"/>
    </source>
</evidence>
<proteinExistence type="inferred from homology"/>
<evidence type="ECO:0000313" key="12">
    <source>
        <dbReference type="Proteomes" id="UP000704738"/>
    </source>
</evidence>
<dbReference type="InterPro" id="IPR016161">
    <property type="entry name" value="Ald_DH/histidinol_DH"/>
</dbReference>
<feature type="domain" description="Aldehyde dehydrogenase" evidence="10">
    <location>
        <begin position="34"/>
        <end position="448"/>
    </location>
</feature>
<evidence type="ECO:0000256" key="8">
    <source>
        <dbReference type="PROSITE-ProRule" id="PRU10007"/>
    </source>
</evidence>
<dbReference type="Pfam" id="PF00171">
    <property type="entry name" value="Aldedh"/>
    <property type="match status" value="1"/>
</dbReference>
<dbReference type="FunFam" id="3.40.309.10:FF:000003">
    <property type="entry name" value="Aldehyde dehydrogenase"/>
    <property type="match status" value="1"/>
</dbReference>
<dbReference type="RefSeq" id="WP_179052652.1">
    <property type="nucleotide sequence ID" value="NZ_QJRE01000096.1"/>
</dbReference>
<evidence type="ECO:0000256" key="4">
    <source>
        <dbReference type="ARBA" id="ARBA00051482"/>
    </source>
</evidence>
<dbReference type="PIRSF" id="PIRSF036492">
    <property type="entry name" value="ALDH"/>
    <property type="match status" value="1"/>
</dbReference>
<comment type="caution">
    <text evidence="11">The sequence shown here is derived from an EMBL/GenBank/DDBJ whole genome shotgun (WGS) entry which is preliminary data.</text>
</comment>
<evidence type="ECO:0000256" key="2">
    <source>
        <dbReference type="ARBA" id="ARBA00023002"/>
    </source>
</evidence>
<dbReference type="EMBL" id="QJRE01000096">
    <property type="protein sequence ID" value="NWL45618.1"/>
    <property type="molecule type" value="Genomic_DNA"/>
</dbReference>
<evidence type="ECO:0000256" key="3">
    <source>
        <dbReference type="ARBA" id="ARBA00023027"/>
    </source>
</evidence>